<name>A0A176S5C8_9GAMM</name>
<organism evidence="1 2">
    <name type="scientific">Candidatus Thiomargarita nelsonii</name>
    <dbReference type="NCBI Taxonomy" id="1003181"/>
    <lineage>
        <taxon>Bacteria</taxon>
        <taxon>Pseudomonadati</taxon>
        <taxon>Pseudomonadota</taxon>
        <taxon>Gammaproteobacteria</taxon>
        <taxon>Thiotrichales</taxon>
        <taxon>Thiotrichaceae</taxon>
        <taxon>Thiomargarita</taxon>
    </lineage>
</organism>
<accession>A0A176S5C8</accession>
<gene>
    <name evidence="1" type="ORF">THIOM_000837</name>
</gene>
<proteinExistence type="predicted"/>
<sequence>MQIPDLNPSDFYHFSLTRQIQQVEALLPNSPVTIIGSSFGGLIALWLAERHPQIQSLVLLAPALNFLNLCRAMMGDSHFAQWRSQGEFAFVNSAEPGER</sequence>
<evidence type="ECO:0000313" key="2">
    <source>
        <dbReference type="Proteomes" id="UP000076962"/>
    </source>
</evidence>
<dbReference type="Gene3D" id="3.40.50.1820">
    <property type="entry name" value="alpha/beta hydrolase"/>
    <property type="match status" value="1"/>
</dbReference>
<dbReference type="InterPro" id="IPR008886">
    <property type="entry name" value="UPF0227/Esterase_YqiA"/>
</dbReference>
<dbReference type="SUPFAM" id="SSF53474">
    <property type="entry name" value="alpha/beta-Hydrolases"/>
    <property type="match status" value="1"/>
</dbReference>
<feature type="non-terminal residue" evidence="1">
    <location>
        <position position="99"/>
    </location>
</feature>
<evidence type="ECO:0000313" key="1">
    <source>
        <dbReference type="EMBL" id="OAD23332.1"/>
    </source>
</evidence>
<dbReference type="InterPro" id="IPR029058">
    <property type="entry name" value="AB_hydrolase_fold"/>
</dbReference>
<reference evidence="1 2" key="1">
    <citation type="submission" date="2016-05" db="EMBL/GenBank/DDBJ databases">
        <title>Single-cell genome of chain-forming Candidatus Thiomargarita nelsonii and comparison to other large sulfur-oxidizing bacteria.</title>
        <authorList>
            <person name="Winkel M."/>
            <person name="Salman V."/>
            <person name="Woyke T."/>
            <person name="Schulz-Vogt H."/>
            <person name="Richter M."/>
            <person name="Flood B."/>
            <person name="Bailey J."/>
            <person name="Amann R."/>
            <person name="Mussmann M."/>
        </authorList>
    </citation>
    <scope>NUCLEOTIDE SEQUENCE [LARGE SCALE GENOMIC DNA]</scope>
    <source>
        <strain evidence="1 2">THI036</strain>
    </source>
</reference>
<protein>
    <submittedName>
        <fullName evidence="1">Protein belonging to Uncharacterized protein family UPF0227</fullName>
    </submittedName>
</protein>
<dbReference type="EMBL" id="LUTY01000421">
    <property type="protein sequence ID" value="OAD23332.1"/>
    <property type="molecule type" value="Genomic_DNA"/>
</dbReference>
<dbReference type="Proteomes" id="UP000076962">
    <property type="component" value="Unassembled WGS sequence"/>
</dbReference>
<dbReference type="Pfam" id="PF05728">
    <property type="entry name" value="UPF0227"/>
    <property type="match status" value="1"/>
</dbReference>
<keyword evidence="2" id="KW-1185">Reference proteome</keyword>
<comment type="caution">
    <text evidence="1">The sequence shown here is derived from an EMBL/GenBank/DDBJ whole genome shotgun (WGS) entry which is preliminary data.</text>
</comment>
<dbReference type="AlphaFoldDB" id="A0A176S5C8"/>